<reference evidence="2" key="1">
    <citation type="journal article" date="2021" name="Mol. Ecol. Resour.">
        <title>Apolygus lucorum genome provides insights into omnivorousness and mesophyll feeding.</title>
        <authorList>
            <person name="Liu Y."/>
            <person name="Liu H."/>
            <person name="Wang H."/>
            <person name="Huang T."/>
            <person name="Liu B."/>
            <person name="Yang B."/>
            <person name="Yin L."/>
            <person name="Li B."/>
            <person name="Zhang Y."/>
            <person name="Zhang S."/>
            <person name="Jiang F."/>
            <person name="Zhang X."/>
            <person name="Ren Y."/>
            <person name="Wang B."/>
            <person name="Wang S."/>
            <person name="Lu Y."/>
            <person name="Wu K."/>
            <person name="Fan W."/>
            <person name="Wang G."/>
        </authorList>
    </citation>
    <scope>NUCLEOTIDE SEQUENCE</scope>
    <source>
        <strain evidence="2">12Hb</strain>
    </source>
</reference>
<sequence>MEKDDTNNSGMDFSKEDSTSNDDPDAASGSQDVSQNTPDDDGLTGADVDKYKQAFGLLWPDSQGTVHKDKLLEFFKSILGALYSEDMANCLIDIMNPDEGGNISMENFVHAFSLAYWTPESVAAMHNVLITNPDIIAKLADWKDVLRNLGMDMSDSEVNTIIQQAQVRATALLSAELSRSPSYSVEDKEEVHRKSGEILNSIRAKLSGMDIHALSTAGSGESGSKDPSVVSGSACHPETPLFPAVPDKMEAEDQKENQVLKTD</sequence>
<feature type="region of interest" description="Disordered" evidence="1">
    <location>
        <begin position="1"/>
        <end position="45"/>
    </location>
</feature>
<dbReference type="Proteomes" id="UP000466442">
    <property type="component" value="Unassembled WGS sequence"/>
</dbReference>
<keyword evidence="3" id="KW-1185">Reference proteome</keyword>
<evidence type="ECO:0000313" key="2">
    <source>
        <dbReference type="EMBL" id="KAF6214766.1"/>
    </source>
</evidence>
<dbReference type="OrthoDB" id="6589050at2759"/>
<accession>A0A6A4J8E5</accession>
<gene>
    <name evidence="2" type="ORF">GE061_009509</name>
</gene>
<comment type="caution">
    <text evidence="2">The sequence shown here is derived from an EMBL/GenBank/DDBJ whole genome shotgun (WGS) entry which is preliminary data.</text>
</comment>
<organism evidence="2 3">
    <name type="scientific">Apolygus lucorum</name>
    <name type="common">Small green plant bug</name>
    <name type="synonym">Lygocoris lucorum</name>
    <dbReference type="NCBI Taxonomy" id="248454"/>
    <lineage>
        <taxon>Eukaryota</taxon>
        <taxon>Metazoa</taxon>
        <taxon>Ecdysozoa</taxon>
        <taxon>Arthropoda</taxon>
        <taxon>Hexapoda</taxon>
        <taxon>Insecta</taxon>
        <taxon>Pterygota</taxon>
        <taxon>Neoptera</taxon>
        <taxon>Paraneoptera</taxon>
        <taxon>Hemiptera</taxon>
        <taxon>Heteroptera</taxon>
        <taxon>Panheteroptera</taxon>
        <taxon>Cimicomorpha</taxon>
        <taxon>Miridae</taxon>
        <taxon>Mirini</taxon>
        <taxon>Apolygus</taxon>
    </lineage>
</organism>
<evidence type="ECO:0000313" key="3">
    <source>
        <dbReference type="Proteomes" id="UP000466442"/>
    </source>
</evidence>
<dbReference type="AlphaFoldDB" id="A0A6A4J8E5"/>
<feature type="compositionally biased region" description="Basic and acidic residues" evidence="1">
    <location>
        <begin position="247"/>
        <end position="263"/>
    </location>
</feature>
<name>A0A6A4J8E5_APOLU</name>
<proteinExistence type="predicted"/>
<dbReference type="SUPFAM" id="SSF47473">
    <property type="entry name" value="EF-hand"/>
    <property type="match status" value="1"/>
</dbReference>
<protein>
    <submittedName>
        <fullName evidence="2">Uncharacterized protein</fullName>
    </submittedName>
</protein>
<dbReference type="InterPro" id="IPR011992">
    <property type="entry name" value="EF-hand-dom_pair"/>
</dbReference>
<dbReference type="EMBL" id="WIXP02000002">
    <property type="protein sequence ID" value="KAF6214766.1"/>
    <property type="molecule type" value="Genomic_DNA"/>
</dbReference>
<feature type="region of interest" description="Disordered" evidence="1">
    <location>
        <begin position="215"/>
        <end position="263"/>
    </location>
</feature>
<dbReference type="Gene3D" id="1.10.238.10">
    <property type="entry name" value="EF-hand"/>
    <property type="match status" value="1"/>
</dbReference>
<feature type="compositionally biased region" description="Polar residues" evidence="1">
    <location>
        <begin position="28"/>
        <end position="37"/>
    </location>
</feature>
<evidence type="ECO:0000256" key="1">
    <source>
        <dbReference type="SAM" id="MobiDB-lite"/>
    </source>
</evidence>